<evidence type="ECO:0000313" key="1">
    <source>
        <dbReference type="EMBL" id="MCW6509313.1"/>
    </source>
</evidence>
<dbReference type="Gene3D" id="2.30.110.20">
    <property type="entry name" value="Hcp1-like"/>
    <property type="match status" value="1"/>
</dbReference>
<name>A0AA41YYC3_9HYPH</name>
<dbReference type="RefSeq" id="WP_282585683.1">
    <property type="nucleotide sequence ID" value="NZ_JAMOIM010000009.1"/>
</dbReference>
<dbReference type="Proteomes" id="UP001165667">
    <property type="component" value="Unassembled WGS sequence"/>
</dbReference>
<dbReference type="EMBL" id="JAMOIM010000009">
    <property type="protein sequence ID" value="MCW6509313.1"/>
    <property type="molecule type" value="Genomic_DNA"/>
</dbReference>
<accession>A0AA41YYC3</accession>
<dbReference type="PANTHER" id="PTHR36152">
    <property type="entry name" value="CYTOPLASMIC PROTEIN-RELATED"/>
    <property type="match status" value="1"/>
</dbReference>
<dbReference type="InterPro" id="IPR036624">
    <property type="entry name" value="Hcp1-lik_sf"/>
</dbReference>
<protein>
    <submittedName>
        <fullName evidence="1">Type VI secretion system tube protein Hcp</fullName>
    </submittedName>
</protein>
<evidence type="ECO:0000313" key="2">
    <source>
        <dbReference type="Proteomes" id="UP001165667"/>
    </source>
</evidence>
<organism evidence="1 2">
    <name type="scientific">Lichenifustis flavocetrariae</name>
    <dbReference type="NCBI Taxonomy" id="2949735"/>
    <lineage>
        <taxon>Bacteria</taxon>
        <taxon>Pseudomonadati</taxon>
        <taxon>Pseudomonadota</taxon>
        <taxon>Alphaproteobacteria</taxon>
        <taxon>Hyphomicrobiales</taxon>
        <taxon>Lichenihabitantaceae</taxon>
        <taxon>Lichenifustis</taxon>
    </lineage>
</organism>
<sequence length="160" mass="17128">MAVDILLKLDGVKGESKIDEHKEEIDVLSWSWGASQSGTTHTGSGGGSGKVAVQDVHITKYLDAASSTIMRFCCNGKHVAKGTLLVRKAGEKPVDYLKLDMEEIIITSVTTGGSGGEDRLTENISLNFAKFKFEYFTQEDSGSKGKSAPLSWDIAANKAA</sequence>
<keyword evidence="2" id="KW-1185">Reference proteome</keyword>
<proteinExistence type="predicted"/>
<dbReference type="InterPro" id="IPR008514">
    <property type="entry name" value="T6SS_Hcp"/>
</dbReference>
<dbReference type="Pfam" id="PF05638">
    <property type="entry name" value="T6SS_HCP"/>
    <property type="match status" value="1"/>
</dbReference>
<comment type="caution">
    <text evidence="1">The sequence shown here is derived from an EMBL/GenBank/DDBJ whole genome shotgun (WGS) entry which is preliminary data.</text>
</comment>
<dbReference type="AlphaFoldDB" id="A0AA41YYC3"/>
<reference evidence="1" key="1">
    <citation type="submission" date="2022-05" db="EMBL/GenBank/DDBJ databases">
        <authorList>
            <person name="Pankratov T."/>
        </authorList>
    </citation>
    <scope>NUCLEOTIDE SEQUENCE</scope>
    <source>
        <strain evidence="1">BP6-180914</strain>
    </source>
</reference>
<gene>
    <name evidence="1" type="ORF">M8523_14915</name>
</gene>
<dbReference type="InterPro" id="IPR053165">
    <property type="entry name" value="HSI-I_assembly_Hcp1"/>
</dbReference>
<dbReference type="SUPFAM" id="SSF141452">
    <property type="entry name" value="Hcp1-like"/>
    <property type="match status" value="1"/>
</dbReference>
<dbReference type="PANTHER" id="PTHR36152:SF1">
    <property type="entry name" value="UBIQUITIN-LIKE DOMAIN-CONTAINING PROTEIN"/>
    <property type="match status" value="1"/>
</dbReference>